<evidence type="ECO:0000313" key="2">
    <source>
        <dbReference type="Proteomes" id="UP000663868"/>
    </source>
</evidence>
<comment type="caution">
    <text evidence="1">The sequence shown here is derived from an EMBL/GenBank/DDBJ whole genome shotgun (WGS) entry which is preliminary data.</text>
</comment>
<dbReference type="AlphaFoldDB" id="A0A820JPT8"/>
<dbReference type="Gene3D" id="3.40.50.150">
    <property type="entry name" value="Vaccinia Virus protein VP39"/>
    <property type="match status" value="1"/>
</dbReference>
<dbReference type="Proteomes" id="UP000663868">
    <property type="component" value="Unassembled WGS sequence"/>
</dbReference>
<feature type="non-terminal residue" evidence="1">
    <location>
        <position position="316"/>
    </location>
</feature>
<dbReference type="InterPro" id="IPR029063">
    <property type="entry name" value="SAM-dependent_MTases_sf"/>
</dbReference>
<name>A0A820JPT8_9BILA</name>
<reference evidence="1" key="1">
    <citation type="submission" date="2021-02" db="EMBL/GenBank/DDBJ databases">
        <authorList>
            <person name="Nowell W R."/>
        </authorList>
    </citation>
    <scope>NUCLEOTIDE SEQUENCE</scope>
</reference>
<proteinExistence type="predicted"/>
<gene>
    <name evidence="1" type="ORF">KXQ929_LOCUS47127</name>
</gene>
<accession>A0A820JPT8</accession>
<dbReference type="SUPFAM" id="SSF53335">
    <property type="entry name" value="S-adenosyl-L-methionine-dependent methyltransferases"/>
    <property type="match status" value="1"/>
</dbReference>
<protein>
    <submittedName>
        <fullName evidence="1">Uncharacterized protein</fullName>
    </submittedName>
</protein>
<evidence type="ECO:0000313" key="1">
    <source>
        <dbReference type="EMBL" id="CAF4330232.1"/>
    </source>
</evidence>
<organism evidence="1 2">
    <name type="scientific">Adineta steineri</name>
    <dbReference type="NCBI Taxonomy" id="433720"/>
    <lineage>
        <taxon>Eukaryota</taxon>
        <taxon>Metazoa</taxon>
        <taxon>Spiralia</taxon>
        <taxon>Gnathifera</taxon>
        <taxon>Rotifera</taxon>
        <taxon>Eurotatoria</taxon>
        <taxon>Bdelloidea</taxon>
        <taxon>Adinetida</taxon>
        <taxon>Adinetidae</taxon>
        <taxon>Adineta</taxon>
    </lineage>
</organism>
<dbReference type="EMBL" id="CAJOBB010016584">
    <property type="protein sequence ID" value="CAF4330232.1"/>
    <property type="molecule type" value="Genomic_DNA"/>
</dbReference>
<sequence>IADLLPSPEQILKSDISAVTNPDLIESVEPFNELAACYAQMAAEGLDIKLIDHQHHPLFYACQSLASMLTEQVTLHATKLRLMNLFNRFPRLKPLLVSLNNYGLRLKEFFSGQHSGIDVFLGNNETEQTLQQIQSIISANTTQRVFDAIGQHLHHQFDQNSYESLSDRRLRIFWIASNEHLDVLPVLHLLLKLSNETNLWIDLHYMESDPVQLTHAEQLFQTYLGGQTHLSIIYEQTFDLFNSEILGKIPFESFDIVFAANKLQGSQDLRKSLVDLRRLLVPNGLLLLLELINVPLYFDLIFGLLDQWWSLSDNAR</sequence>
<feature type="non-terminal residue" evidence="1">
    <location>
        <position position="1"/>
    </location>
</feature>